<feature type="coiled-coil region" evidence="7">
    <location>
        <begin position="61"/>
        <end position="102"/>
    </location>
</feature>
<dbReference type="PIRSF" id="PIRSF037714">
    <property type="entry name" value="TolR"/>
    <property type="match status" value="1"/>
</dbReference>
<dbReference type="PANTHER" id="PTHR30625:SF11">
    <property type="entry name" value="MOTA_TOLQ_EXBB PROTON CHANNEL DOMAIN-CONTAINING PROTEIN"/>
    <property type="match status" value="1"/>
</dbReference>
<comment type="subcellular location">
    <subcellularLocation>
        <location evidence="1">Cell membrane</location>
        <topology evidence="1">Multi-pass membrane protein</topology>
    </subcellularLocation>
    <subcellularLocation>
        <location evidence="6">Membrane</location>
        <topology evidence="6">Multi-pass membrane protein</topology>
    </subcellularLocation>
</comment>
<feature type="signal peptide" evidence="9">
    <location>
        <begin position="1"/>
        <end position="17"/>
    </location>
</feature>
<dbReference type="InterPro" id="IPR002898">
    <property type="entry name" value="MotA_ExbB_proton_chnl"/>
</dbReference>
<comment type="similarity">
    <text evidence="6">Belongs to the exbB/tolQ family.</text>
</comment>
<evidence type="ECO:0000256" key="6">
    <source>
        <dbReference type="RuleBase" id="RU004057"/>
    </source>
</evidence>
<keyword evidence="6" id="KW-0653">Protein transport</keyword>
<dbReference type="GO" id="GO:0017038">
    <property type="term" value="P:protein import"/>
    <property type="evidence" value="ECO:0007669"/>
    <property type="project" value="TreeGrafter"/>
</dbReference>
<dbReference type="PANTHER" id="PTHR30625">
    <property type="entry name" value="PROTEIN TOLQ"/>
    <property type="match status" value="1"/>
</dbReference>
<dbReference type="GO" id="GO:0005886">
    <property type="term" value="C:plasma membrane"/>
    <property type="evidence" value="ECO:0007669"/>
    <property type="project" value="UniProtKB-SubCell"/>
</dbReference>
<keyword evidence="4 8" id="KW-1133">Transmembrane helix</keyword>
<dbReference type="InterPro" id="IPR050790">
    <property type="entry name" value="ExbB/TolQ_transport"/>
</dbReference>
<proteinExistence type="inferred from homology"/>
<comment type="caution">
    <text evidence="11">The sequence shown here is derived from an EMBL/GenBank/DDBJ whole genome shotgun (WGS) entry which is preliminary data.</text>
</comment>
<feature type="domain" description="MotA/TolQ/ExbB proton channel" evidence="10">
    <location>
        <begin position="333"/>
        <end position="440"/>
    </location>
</feature>
<dbReference type="EMBL" id="SHBO01000046">
    <property type="protein sequence ID" value="RZO05168.1"/>
    <property type="molecule type" value="Genomic_DNA"/>
</dbReference>
<accession>A0A520LK87</accession>
<sequence length="455" mass="50546">MSIRFLPLILISSLAFAQEDTAQLAEPIITDLDRLVESVKKTASSRSAEDNARLQRFLADKNRQQYLLNQMKANLKAEENRSARLTKEYEDNDARLADLEEQLTLKLGSFGELFGIVRQTAGESKGQFSLSLTNVEYPERVEFLGDIAERKSLDLPTNEELERLWFEILNELNQSGKVKEYSTEILSKSGEIQDANILRVGVFNSVADGMYLNLVAEQNILEYLPKQPDGGIRRSAKRLQNSESGTYHEIYIDPTRGSLLTKLIDRAGFFERINQGGFVGYIIIILLTIGIVLGVLRYRFLSAESKVLDAELSSGNFSDTSVLGKLNRIFKDYHGNTPEDLEAQLEDVLSRAVPVLEQNLSTIKLLAAVAPLLGLLGTVVGMIETFQSITLFGTGDPKLMAGGISQALVTTMLGLIAAVPLLFIHNILESRSRAITQVYEEQAIGFIASFSTREK</sequence>
<evidence type="ECO:0000256" key="1">
    <source>
        <dbReference type="ARBA" id="ARBA00004651"/>
    </source>
</evidence>
<organism evidence="11 12">
    <name type="scientific">SAR92 clade bacterium</name>
    <dbReference type="NCBI Taxonomy" id="2315479"/>
    <lineage>
        <taxon>Bacteria</taxon>
        <taxon>Pseudomonadati</taxon>
        <taxon>Pseudomonadota</taxon>
        <taxon>Gammaproteobacteria</taxon>
        <taxon>Cellvibrionales</taxon>
        <taxon>Porticoccaceae</taxon>
        <taxon>SAR92 clade</taxon>
    </lineage>
</organism>
<evidence type="ECO:0000256" key="5">
    <source>
        <dbReference type="ARBA" id="ARBA00023136"/>
    </source>
</evidence>
<evidence type="ECO:0000256" key="4">
    <source>
        <dbReference type="ARBA" id="ARBA00022989"/>
    </source>
</evidence>
<feature type="transmembrane region" description="Helical" evidence="8">
    <location>
        <begin position="365"/>
        <end position="383"/>
    </location>
</feature>
<dbReference type="AlphaFoldDB" id="A0A520LK87"/>
<dbReference type="InterPro" id="IPR017270">
    <property type="entry name" value="MotA/TolQ/ExbB-rel"/>
</dbReference>
<evidence type="ECO:0000313" key="12">
    <source>
        <dbReference type="Proteomes" id="UP000318148"/>
    </source>
</evidence>
<keyword evidence="3 8" id="KW-0812">Transmembrane</keyword>
<keyword evidence="6" id="KW-0813">Transport</keyword>
<reference evidence="11 12" key="1">
    <citation type="submission" date="2019-02" db="EMBL/GenBank/DDBJ databases">
        <title>Prokaryotic population dynamics and viral predation in marine succession experiment using metagenomics: the confinement effect.</title>
        <authorList>
            <person name="Haro-Moreno J.M."/>
            <person name="Rodriguez-Valera F."/>
            <person name="Lopez-Perez M."/>
        </authorList>
    </citation>
    <scope>NUCLEOTIDE SEQUENCE [LARGE SCALE GENOMIC DNA]</scope>
    <source>
        <strain evidence="11">MED-G169</strain>
    </source>
</reference>
<dbReference type="Proteomes" id="UP000318148">
    <property type="component" value="Unassembled WGS sequence"/>
</dbReference>
<keyword evidence="2" id="KW-1003">Cell membrane</keyword>
<evidence type="ECO:0000313" key="11">
    <source>
        <dbReference type="EMBL" id="RZO05168.1"/>
    </source>
</evidence>
<protein>
    <submittedName>
        <fullName evidence="11">MotA/TolQ/ExbB proton channel family protein</fullName>
    </submittedName>
</protein>
<keyword evidence="5 8" id="KW-0472">Membrane</keyword>
<evidence type="ECO:0000256" key="3">
    <source>
        <dbReference type="ARBA" id="ARBA00022692"/>
    </source>
</evidence>
<keyword evidence="7" id="KW-0175">Coiled coil</keyword>
<feature type="chain" id="PRO_5022098477" evidence="9">
    <location>
        <begin position="18"/>
        <end position="455"/>
    </location>
</feature>
<evidence type="ECO:0000259" key="10">
    <source>
        <dbReference type="Pfam" id="PF01618"/>
    </source>
</evidence>
<evidence type="ECO:0000256" key="8">
    <source>
        <dbReference type="SAM" id="Phobius"/>
    </source>
</evidence>
<feature type="transmembrane region" description="Helical" evidence="8">
    <location>
        <begin position="278"/>
        <end position="296"/>
    </location>
</feature>
<feature type="transmembrane region" description="Helical" evidence="8">
    <location>
        <begin position="403"/>
        <end position="424"/>
    </location>
</feature>
<gene>
    <name evidence="11" type="ORF">EVB02_03560</name>
</gene>
<keyword evidence="9" id="KW-0732">Signal</keyword>
<evidence type="ECO:0000256" key="9">
    <source>
        <dbReference type="SAM" id="SignalP"/>
    </source>
</evidence>
<evidence type="ECO:0000256" key="7">
    <source>
        <dbReference type="SAM" id="Coils"/>
    </source>
</evidence>
<dbReference type="Pfam" id="PF01618">
    <property type="entry name" value="MotA_ExbB"/>
    <property type="match status" value="1"/>
</dbReference>
<name>A0A520LK87_9GAMM</name>
<evidence type="ECO:0000256" key="2">
    <source>
        <dbReference type="ARBA" id="ARBA00022475"/>
    </source>
</evidence>